<sequence length="107" mass="12156">MGFYRVTSFVQYSQLKKHHSVVVFFCNSSVLSHKIEDFLKKWAFENPGSDINLLVVNVHLFHDVKDVKTVTSVPTTRSYKKGIIIGEYIGSSEPSIINLIKANLNIK</sequence>
<dbReference type="KEGG" id="dpp:DICPUDRAFT_153292"/>
<dbReference type="RefSeq" id="XP_003288987.1">
    <property type="nucleotide sequence ID" value="XM_003288939.1"/>
</dbReference>
<reference evidence="2" key="1">
    <citation type="journal article" date="2011" name="Genome Biol.">
        <title>Comparative genomics of the social amoebae Dictyostelium discoideum and Dictyostelium purpureum.</title>
        <authorList>
            <consortium name="US DOE Joint Genome Institute (JGI-PGF)"/>
            <person name="Sucgang R."/>
            <person name="Kuo A."/>
            <person name="Tian X."/>
            <person name="Salerno W."/>
            <person name="Parikh A."/>
            <person name="Feasley C.L."/>
            <person name="Dalin E."/>
            <person name="Tu H."/>
            <person name="Huang E."/>
            <person name="Barry K."/>
            <person name="Lindquist E."/>
            <person name="Shapiro H."/>
            <person name="Bruce D."/>
            <person name="Schmutz J."/>
            <person name="Salamov A."/>
            <person name="Fey P."/>
            <person name="Gaudet P."/>
            <person name="Anjard C."/>
            <person name="Babu M.M."/>
            <person name="Basu S."/>
            <person name="Bushmanova Y."/>
            <person name="van der Wel H."/>
            <person name="Katoh-Kurasawa M."/>
            <person name="Dinh C."/>
            <person name="Coutinho P.M."/>
            <person name="Saito T."/>
            <person name="Elias M."/>
            <person name="Schaap P."/>
            <person name="Kay R.R."/>
            <person name="Henrissat B."/>
            <person name="Eichinger L."/>
            <person name="Rivero F."/>
            <person name="Putnam N.H."/>
            <person name="West C.M."/>
            <person name="Loomis W.F."/>
            <person name="Chisholm R.L."/>
            <person name="Shaulsky G."/>
            <person name="Strassmann J.E."/>
            <person name="Queller D.C."/>
            <person name="Kuspa A."/>
            <person name="Grigoriev I.V."/>
        </authorList>
    </citation>
    <scope>NUCLEOTIDE SEQUENCE [LARGE SCALE GENOMIC DNA]</scope>
    <source>
        <strain evidence="2">QSDP1</strain>
    </source>
</reference>
<dbReference type="Proteomes" id="UP000001064">
    <property type="component" value="Unassembled WGS sequence"/>
</dbReference>
<dbReference type="AlphaFoldDB" id="F0ZNJ8"/>
<dbReference type="EMBL" id="GL871095">
    <property type="protein sequence ID" value="EGC34498.1"/>
    <property type="molecule type" value="Genomic_DNA"/>
</dbReference>
<dbReference type="InterPro" id="IPR036249">
    <property type="entry name" value="Thioredoxin-like_sf"/>
</dbReference>
<proteinExistence type="predicted"/>
<accession>F0ZNJ8</accession>
<name>F0ZNJ8_DICPU</name>
<evidence type="ECO:0000313" key="1">
    <source>
        <dbReference type="EMBL" id="EGC34498.1"/>
    </source>
</evidence>
<evidence type="ECO:0008006" key="3">
    <source>
        <dbReference type="Google" id="ProtNLM"/>
    </source>
</evidence>
<gene>
    <name evidence="1" type="ORF">DICPUDRAFT_153292</name>
</gene>
<dbReference type="Gene3D" id="3.40.30.10">
    <property type="entry name" value="Glutaredoxin"/>
    <property type="match status" value="1"/>
</dbReference>
<evidence type="ECO:0000313" key="2">
    <source>
        <dbReference type="Proteomes" id="UP000001064"/>
    </source>
</evidence>
<protein>
    <recommendedName>
        <fullName evidence="3">Thioredoxin domain-containing protein</fullName>
    </recommendedName>
</protein>
<organism evidence="1 2">
    <name type="scientific">Dictyostelium purpureum</name>
    <name type="common">Slime mold</name>
    <dbReference type="NCBI Taxonomy" id="5786"/>
    <lineage>
        <taxon>Eukaryota</taxon>
        <taxon>Amoebozoa</taxon>
        <taxon>Evosea</taxon>
        <taxon>Eumycetozoa</taxon>
        <taxon>Dictyostelia</taxon>
        <taxon>Dictyosteliales</taxon>
        <taxon>Dictyosteliaceae</taxon>
        <taxon>Dictyostelium</taxon>
    </lineage>
</organism>
<dbReference type="VEuPathDB" id="AmoebaDB:DICPUDRAFT_153292"/>
<dbReference type="GeneID" id="10499736"/>
<dbReference type="InParanoid" id="F0ZNJ8"/>
<keyword evidence="2" id="KW-1185">Reference proteome</keyword>
<dbReference type="SUPFAM" id="SSF52833">
    <property type="entry name" value="Thioredoxin-like"/>
    <property type="match status" value="1"/>
</dbReference>